<keyword evidence="9" id="KW-0170">Cobalt</keyword>
<dbReference type="InterPro" id="IPR011650">
    <property type="entry name" value="Peptidase_M20_dimer"/>
</dbReference>
<dbReference type="GO" id="GO:0008777">
    <property type="term" value="F:acetylornithine deacetylase activity"/>
    <property type="evidence" value="ECO:0007669"/>
    <property type="project" value="UniProtKB-EC"/>
</dbReference>
<dbReference type="SUPFAM" id="SSF55031">
    <property type="entry name" value="Bacterial exopeptidase dimerisation domain"/>
    <property type="match status" value="1"/>
</dbReference>
<reference evidence="11" key="1">
    <citation type="submission" date="2016-12" db="EMBL/GenBank/DDBJ databases">
        <title>Whole genome sequencing of Sphingomonas koreensis.</title>
        <authorList>
            <person name="Conlan S."/>
            <person name="Thomas P.J."/>
            <person name="Mullikin J."/>
            <person name="Palmore T.N."/>
            <person name="Frank K.M."/>
            <person name="Segre J.A."/>
        </authorList>
    </citation>
    <scope>NUCLEOTIDE SEQUENCE</scope>
    <source>
        <strain evidence="11">ABOJV</strain>
    </source>
</reference>
<dbReference type="AlphaFoldDB" id="A0A1L6J8B1"/>
<evidence type="ECO:0000256" key="2">
    <source>
        <dbReference type="ARBA" id="ARBA00005691"/>
    </source>
</evidence>
<evidence type="ECO:0000256" key="5">
    <source>
        <dbReference type="ARBA" id="ARBA00022605"/>
    </source>
</evidence>
<dbReference type="InterPro" id="IPR010169">
    <property type="entry name" value="AcOrn-deacetyl"/>
</dbReference>
<evidence type="ECO:0000313" key="14">
    <source>
        <dbReference type="Proteomes" id="UP000286681"/>
    </source>
</evidence>
<keyword evidence="4" id="KW-0055">Arginine biosynthesis</keyword>
<dbReference type="GO" id="GO:0006526">
    <property type="term" value="P:L-arginine biosynthetic process"/>
    <property type="evidence" value="ECO:0007669"/>
    <property type="project" value="UniProtKB-KW"/>
</dbReference>
<evidence type="ECO:0000259" key="10">
    <source>
        <dbReference type="Pfam" id="PF07687"/>
    </source>
</evidence>
<evidence type="ECO:0000256" key="4">
    <source>
        <dbReference type="ARBA" id="ARBA00022571"/>
    </source>
</evidence>
<dbReference type="InterPro" id="IPR050072">
    <property type="entry name" value="Peptidase_M20A"/>
</dbReference>
<dbReference type="InterPro" id="IPR001261">
    <property type="entry name" value="ArgE/DapE_CS"/>
</dbReference>
<comment type="similarity">
    <text evidence="2">Belongs to the peptidase M20A family. ArgE subfamily.</text>
</comment>
<dbReference type="SUPFAM" id="SSF53187">
    <property type="entry name" value="Zn-dependent exopeptidases"/>
    <property type="match status" value="1"/>
</dbReference>
<reference evidence="13" key="2">
    <citation type="submission" date="2016-12" db="EMBL/GenBank/DDBJ databases">
        <title>Whole genome sequencing of Sphingomonas sp. ABOJV.</title>
        <authorList>
            <person name="Conlan S."/>
            <person name="Thomas P.J."/>
            <person name="Mullikin J."/>
            <person name="Palmore T.N."/>
            <person name="Frank K.M."/>
            <person name="Segre J.A."/>
        </authorList>
    </citation>
    <scope>NUCLEOTIDE SEQUENCE [LARGE SCALE GENOMIC DNA]</scope>
    <source>
        <strain evidence="13">ABOJV</strain>
    </source>
</reference>
<dbReference type="OrthoDB" id="9809784at2"/>
<dbReference type="EMBL" id="CP018820">
    <property type="protein sequence ID" value="APR52173.1"/>
    <property type="molecule type" value="Genomic_DNA"/>
</dbReference>
<name>A0A1L6J8B1_9SPHN</name>
<dbReference type="Pfam" id="PF01546">
    <property type="entry name" value="Peptidase_M20"/>
    <property type="match status" value="1"/>
</dbReference>
<proteinExistence type="inferred from homology"/>
<evidence type="ECO:0000256" key="9">
    <source>
        <dbReference type="ARBA" id="ARBA00023285"/>
    </source>
</evidence>
<evidence type="ECO:0000256" key="6">
    <source>
        <dbReference type="ARBA" id="ARBA00022723"/>
    </source>
</evidence>
<dbReference type="InterPro" id="IPR036264">
    <property type="entry name" value="Bact_exopeptidase_dim_dom"/>
</dbReference>
<dbReference type="KEGG" id="skr:BRX40_06745"/>
<keyword evidence="7 12" id="KW-0378">Hydrolase</keyword>
<dbReference type="NCBIfam" id="NF005710">
    <property type="entry name" value="PRK07522.1"/>
    <property type="match status" value="1"/>
</dbReference>
<keyword evidence="8" id="KW-0862">Zinc</keyword>
<dbReference type="InterPro" id="IPR002933">
    <property type="entry name" value="Peptidase_M20"/>
</dbReference>
<dbReference type="PANTHER" id="PTHR43808">
    <property type="entry name" value="ACETYLORNITHINE DEACETYLASE"/>
    <property type="match status" value="1"/>
</dbReference>
<evidence type="ECO:0000313" key="13">
    <source>
        <dbReference type="Proteomes" id="UP000185161"/>
    </source>
</evidence>
<evidence type="ECO:0000256" key="1">
    <source>
        <dbReference type="ARBA" id="ARBA00001947"/>
    </source>
</evidence>
<dbReference type="EC" id="3.5.1.16" evidence="12"/>
<dbReference type="Proteomes" id="UP000286681">
    <property type="component" value="Unassembled WGS sequence"/>
</dbReference>
<comment type="cofactor">
    <cofactor evidence="1">
        <name>Zn(2+)</name>
        <dbReference type="ChEBI" id="CHEBI:29105"/>
    </cofactor>
</comment>
<evidence type="ECO:0000256" key="3">
    <source>
        <dbReference type="ARBA" id="ARBA00022490"/>
    </source>
</evidence>
<dbReference type="CDD" id="cd03894">
    <property type="entry name" value="M20_ArgE"/>
    <property type="match status" value="1"/>
</dbReference>
<accession>A0A1L6J8B1</accession>
<dbReference type="Gene3D" id="3.40.630.10">
    <property type="entry name" value="Zn peptidases"/>
    <property type="match status" value="1"/>
</dbReference>
<evidence type="ECO:0000313" key="12">
    <source>
        <dbReference type="EMBL" id="RSV03093.1"/>
    </source>
</evidence>
<feature type="domain" description="Peptidase M20 dimerisation" evidence="10">
    <location>
        <begin position="182"/>
        <end position="292"/>
    </location>
</feature>
<keyword evidence="5" id="KW-0028">Amino-acid biosynthesis</keyword>
<evidence type="ECO:0000256" key="8">
    <source>
        <dbReference type="ARBA" id="ARBA00022833"/>
    </source>
</evidence>
<keyword evidence="13" id="KW-1185">Reference proteome</keyword>
<protein>
    <submittedName>
        <fullName evidence="11 12">Acetylornithine deacetylase</fullName>
        <ecNumber evidence="12">3.5.1.16</ecNumber>
    </submittedName>
</protein>
<dbReference type="EMBL" id="QQWO01000008">
    <property type="protein sequence ID" value="RSV03093.1"/>
    <property type="molecule type" value="Genomic_DNA"/>
</dbReference>
<keyword evidence="3" id="KW-0963">Cytoplasm</keyword>
<dbReference type="STRING" id="93064.BRX40_06745"/>
<evidence type="ECO:0000313" key="11">
    <source>
        <dbReference type="EMBL" id="APR52173.1"/>
    </source>
</evidence>
<reference evidence="12 14" key="3">
    <citation type="submission" date="2018-07" db="EMBL/GenBank/DDBJ databases">
        <title>Genomic and Epidemiologic Investigation of an Indolent Hospital Outbreak.</title>
        <authorList>
            <person name="Johnson R.C."/>
            <person name="Deming C."/>
            <person name="Conlan S."/>
            <person name="Zellmer C.J."/>
            <person name="Michelin A.V."/>
            <person name="Lee-Lin S."/>
            <person name="Thomas P.J."/>
            <person name="Park M."/>
            <person name="Weingarten R.A."/>
            <person name="Less J."/>
            <person name="Dekker J.P."/>
            <person name="Frank K.M."/>
            <person name="Musser K.A."/>
            <person name="Mcquiston J.R."/>
            <person name="Henderson D.K."/>
            <person name="Lau A.F."/>
            <person name="Palmore T.N."/>
            <person name="Segre J.A."/>
        </authorList>
    </citation>
    <scope>NUCLEOTIDE SEQUENCE [LARGE SCALE GENOMIC DNA]</scope>
    <source>
        <strain evidence="12 14">SK-NIH.Env10_0317</strain>
    </source>
</reference>
<dbReference type="PROSITE" id="PS00759">
    <property type="entry name" value="ARGE_DAPE_CPG2_2"/>
    <property type="match status" value="1"/>
</dbReference>
<organism evidence="11 13">
    <name type="scientific">Sphingomonas koreensis</name>
    <dbReference type="NCBI Taxonomy" id="93064"/>
    <lineage>
        <taxon>Bacteria</taxon>
        <taxon>Pseudomonadati</taxon>
        <taxon>Pseudomonadota</taxon>
        <taxon>Alphaproteobacteria</taxon>
        <taxon>Sphingomonadales</taxon>
        <taxon>Sphingomonadaceae</taxon>
        <taxon>Sphingomonas</taxon>
    </lineage>
</organism>
<dbReference type="GO" id="GO:0046872">
    <property type="term" value="F:metal ion binding"/>
    <property type="evidence" value="ECO:0007669"/>
    <property type="project" value="UniProtKB-KW"/>
</dbReference>
<dbReference type="Pfam" id="PF07687">
    <property type="entry name" value="M20_dimer"/>
    <property type="match status" value="1"/>
</dbReference>
<evidence type="ECO:0000256" key="7">
    <source>
        <dbReference type="ARBA" id="ARBA00022801"/>
    </source>
</evidence>
<keyword evidence="6" id="KW-0479">Metal-binding</keyword>
<dbReference type="Proteomes" id="UP000185161">
    <property type="component" value="Chromosome"/>
</dbReference>
<sequence>MSMAARSADRRPSAATVEILRTLVGFPTVSRDSNLDLIHWVRDYLASHGVASVLTSGKDPGKANLFATIGSGEGGIVLSGHSDVVPVDGQDWHSNPFVLEERDGLLFGRGTCDMKGFIAACLAKVPMLASANLSEPVHLAISFDEEIGCKGAGHMIEELVARGLRPRGCVVGEPTSMEPVIGHKTGSAYGCAVHGLEAHSSLAPYGVNAIFYAARLIARIEAIAARLRAEERRHPGYSVPFSTLSAGVIEGGQASNIVPALCRFRFDIRTLPWTDPDAIVAELQTYIDHELLPEMRAVHAGARIEITMNGRVPGFAIDADAPLTRHVQRLAGSNAEPGFVAFGSEAGLFQARGVPTILCGPGSIEQAHKPDEFVALDQLARCEDFLDRLAQTPFEPA</sequence>
<dbReference type="Gene3D" id="3.30.70.360">
    <property type="match status" value="1"/>
</dbReference>
<dbReference type="PANTHER" id="PTHR43808:SF31">
    <property type="entry name" value="N-ACETYL-L-CITRULLINE DEACETYLASE"/>
    <property type="match status" value="1"/>
</dbReference>
<gene>
    <name evidence="12" type="primary">argE</name>
    <name evidence="11" type="ORF">BRX40_06745</name>
    <name evidence="12" type="ORF">CA257_11455</name>
</gene>
<dbReference type="NCBIfam" id="TIGR01892">
    <property type="entry name" value="AcOrn-deacetyl"/>
    <property type="match status" value="1"/>
</dbReference>